<reference evidence="3" key="2">
    <citation type="submission" date="2023-06" db="EMBL/GenBank/DDBJ databases">
        <authorList>
            <consortium name="Lawrence Berkeley National Laboratory"/>
            <person name="Haridas S."/>
            <person name="Hensen N."/>
            <person name="Bonometti L."/>
            <person name="Westerberg I."/>
            <person name="Brannstrom I.O."/>
            <person name="Guillou S."/>
            <person name="Cros-Aarteil S."/>
            <person name="Calhoun S."/>
            <person name="Kuo A."/>
            <person name="Mondo S."/>
            <person name="Pangilinan J."/>
            <person name="Riley R."/>
            <person name="LaButti K."/>
            <person name="Andreopoulos B."/>
            <person name="Lipzen A."/>
            <person name="Chen C."/>
            <person name="Yanf M."/>
            <person name="Daum C."/>
            <person name="Ng V."/>
            <person name="Clum A."/>
            <person name="Steindorff A."/>
            <person name="Ohm R."/>
            <person name="Martin F."/>
            <person name="Silar P."/>
            <person name="Natvig D."/>
            <person name="Lalanne C."/>
            <person name="Gautier V."/>
            <person name="Ament-velasquez S.L."/>
            <person name="Kruys A."/>
            <person name="Hutchinson M.I."/>
            <person name="Powell A.J."/>
            <person name="Barry K."/>
            <person name="Miller A.N."/>
            <person name="Grigoriev I.V."/>
            <person name="Debuchy R."/>
            <person name="Gladieux P."/>
            <person name="Thoren M.H."/>
            <person name="Johannesson H."/>
        </authorList>
    </citation>
    <scope>NUCLEOTIDE SEQUENCE</scope>
    <source>
        <strain evidence="3">CBS 232.78</strain>
    </source>
</reference>
<comment type="caution">
    <text evidence="3">The sequence shown here is derived from an EMBL/GenBank/DDBJ whole genome shotgun (WGS) entry which is preliminary data.</text>
</comment>
<dbReference type="EMBL" id="JAULSW010000005">
    <property type="protein sequence ID" value="KAK3380880.1"/>
    <property type="molecule type" value="Genomic_DNA"/>
</dbReference>
<feature type="region of interest" description="Disordered" evidence="1">
    <location>
        <begin position="350"/>
        <end position="385"/>
    </location>
</feature>
<keyword evidence="4" id="KW-1185">Reference proteome</keyword>
<keyword evidence="2" id="KW-0472">Membrane</keyword>
<evidence type="ECO:0000256" key="2">
    <source>
        <dbReference type="SAM" id="Phobius"/>
    </source>
</evidence>
<protein>
    <submittedName>
        <fullName evidence="3">Uncharacterized protein</fullName>
    </submittedName>
</protein>
<proteinExistence type="predicted"/>
<reference evidence="3" key="1">
    <citation type="journal article" date="2023" name="Mol. Phylogenet. Evol.">
        <title>Genome-scale phylogeny and comparative genomics of the fungal order Sordariales.</title>
        <authorList>
            <person name="Hensen N."/>
            <person name="Bonometti L."/>
            <person name="Westerberg I."/>
            <person name="Brannstrom I.O."/>
            <person name="Guillou S."/>
            <person name="Cros-Aarteil S."/>
            <person name="Calhoun S."/>
            <person name="Haridas S."/>
            <person name="Kuo A."/>
            <person name="Mondo S."/>
            <person name="Pangilinan J."/>
            <person name="Riley R."/>
            <person name="LaButti K."/>
            <person name="Andreopoulos B."/>
            <person name="Lipzen A."/>
            <person name="Chen C."/>
            <person name="Yan M."/>
            <person name="Daum C."/>
            <person name="Ng V."/>
            <person name="Clum A."/>
            <person name="Steindorff A."/>
            <person name="Ohm R.A."/>
            <person name="Martin F."/>
            <person name="Silar P."/>
            <person name="Natvig D.O."/>
            <person name="Lalanne C."/>
            <person name="Gautier V."/>
            <person name="Ament-Velasquez S.L."/>
            <person name="Kruys A."/>
            <person name="Hutchinson M.I."/>
            <person name="Powell A.J."/>
            <person name="Barry K."/>
            <person name="Miller A.N."/>
            <person name="Grigoriev I.V."/>
            <person name="Debuchy R."/>
            <person name="Gladieux P."/>
            <person name="Hiltunen Thoren M."/>
            <person name="Johannesson H."/>
        </authorList>
    </citation>
    <scope>NUCLEOTIDE SEQUENCE</scope>
    <source>
        <strain evidence="3">CBS 232.78</strain>
    </source>
</reference>
<dbReference type="AlphaFoldDB" id="A0AAE0NG71"/>
<dbReference type="Proteomes" id="UP001285441">
    <property type="component" value="Unassembled WGS sequence"/>
</dbReference>
<feature type="region of interest" description="Disordered" evidence="1">
    <location>
        <begin position="1"/>
        <end position="37"/>
    </location>
</feature>
<feature type="transmembrane region" description="Helical" evidence="2">
    <location>
        <begin position="168"/>
        <end position="186"/>
    </location>
</feature>
<sequence length="622" mass="68041">MDFKSHEAASTRPSRRKTFPLPAPLSGPVAASQTGSSSLSSSSGHVCSVSTVHDVPVILSAGVQAVRLYVHDDFLFSDDSPIDIHLCRDTVHLGMPSYTVASARHIYRACVLDFPDKTGYGDEDEELEGRANDSDGEDENHETHVAPPEGGDPVATAFQRKHKKPRSGFRHILGVVAITLVAVFLAPSRHDPSPVPEYTLLKPLDPSPEIAFADLIQRRAAAPRAVVASGATDYQFLVEAWRADWAVLNSPSNPAGRPEPVKVSTGGGWPQQKAAANDDENDEPYYHGPAHARLSALCDEFEALIETLPEDVVAPLKNIMVSFWGQHAMSGLFSAARGLETILGDGGADTHHYAHAHTPQIDGPASPAAFSPSGESLPTHDNNDNDALAINSSLAIAVLQQLSKRVTLPQRFSRRGVGHIQALDKNLSLVINTGIKLLEPRWEQWRALNRPASYRTSSSSSSEPQITPSEKDLQQLASLGDRARATSSRCKEMQRRFFGPAAECLAVTGPDLDHLKGWMDGLIAGRGWTRLVPARHDSDEDKWVLEWYYFSPRPDLLAWLKSLGRNITAELNEFAEESKQALLEQLKNRVRPDDSWTYGGYKGGNDPTGGFRDKVKDFWNAL</sequence>
<feature type="region of interest" description="Disordered" evidence="1">
    <location>
        <begin position="251"/>
        <end position="287"/>
    </location>
</feature>
<keyword evidence="2" id="KW-1133">Transmembrane helix</keyword>
<feature type="region of interest" description="Disordered" evidence="1">
    <location>
        <begin position="120"/>
        <end position="152"/>
    </location>
</feature>
<gene>
    <name evidence="3" type="ORF">B0H63DRAFT_545086</name>
</gene>
<evidence type="ECO:0000256" key="1">
    <source>
        <dbReference type="SAM" id="MobiDB-lite"/>
    </source>
</evidence>
<accession>A0AAE0NG71</accession>
<evidence type="ECO:0000313" key="3">
    <source>
        <dbReference type="EMBL" id="KAK3380880.1"/>
    </source>
</evidence>
<evidence type="ECO:0000313" key="4">
    <source>
        <dbReference type="Proteomes" id="UP001285441"/>
    </source>
</evidence>
<keyword evidence="2" id="KW-0812">Transmembrane</keyword>
<organism evidence="3 4">
    <name type="scientific">Podospora didyma</name>
    <dbReference type="NCBI Taxonomy" id="330526"/>
    <lineage>
        <taxon>Eukaryota</taxon>
        <taxon>Fungi</taxon>
        <taxon>Dikarya</taxon>
        <taxon>Ascomycota</taxon>
        <taxon>Pezizomycotina</taxon>
        <taxon>Sordariomycetes</taxon>
        <taxon>Sordariomycetidae</taxon>
        <taxon>Sordariales</taxon>
        <taxon>Podosporaceae</taxon>
        <taxon>Podospora</taxon>
    </lineage>
</organism>
<name>A0AAE0NG71_9PEZI</name>